<feature type="transmembrane region" description="Helical" evidence="6">
    <location>
        <begin position="307"/>
        <end position="325"/>
    </location>
</feature>
<dbReference type="InterPro" id="IPR036259">
    <property type="entry name" value="MFS_trans_sf"/>
</dbReference>
<sequence>MDLQWLSLVATMWLQSINGTNSNFPAYSSELKRILSISQLRLNNLASASDAGKLLGWISGIAAAHFPLWLVLLIGSFLGLVGYGFQFLFLTNQVSLSYWHIFLLTVLAGNGICWINTVCYIIAIHSFPLDRQIAVSLSTSYVGLSAKLYTSIVDVVAPTSAGERAKLFLLLNSVLPLIVCTVAAPIARDVDGQKSRKLTRGFSTMFVITIVTGLFAVVTSLGSVGSRFMPQYVVLVGMIVVLFLPLVVPVVERIRERVQQKCLIRVHDEGFATMESGEKSSDVQRDVVEIGVVEEIGAKMMVRRVEFWLYFFVYLFGATLGLVYLNNLGQIAESRGCSGISSLVSLSSAFGFFGRLLPSLLDYFFPKSKHVCSRAGAMGATMAPMCGAFFLLLNTHDVSLYASTAVIGICTGAITSISVSTTVELFGTKNFGVNHNVVVSNIPIGSFLFGDFAALLYKRGSNNASGEGNCIGEKCYQTSFIIWGSLCVVGTLLAFILHARTKKLMHSHNRI</sequence>
<accession>A0AAW2W446</accession>
<feature type="transmembrane region" description="Helical" evidence="6">
    <location>
        <begin position="167"/>
        <end position="186"/>
    </location>
</feature>
<evidence type="ECO:0000256" key="3">
    <source>
        <dbReference type="ARBA" id="ARBA00022989"/>
    </source>
</evidence>
<dbReference type="Pfam" id="PF23262">
    <property type="entry name" value="NFD4_C"/>
    <property type="match status" value="1"/>
</dbReference>
<evidence type="ECO:0000256" key="6">
    <source>
        <dbReference type="SAM" id="Phobius"/>
    </source>
</evidence>
<feature type="transmembrane region" description="Helical" evidence="6">
    <location>
        <begin position="345"/>
        <end position="365"/>
    </location>
</feature>
<dbReference type="Pfam" id="PF06813">
    <property type="entry name" value="Nodulin-like"/>
    <property type="match status" value="1"/>
</dbReference>
<feature type="transmembrane region" description="Helical" evidence="6">
    <location>
        <begin position="400"/>
        <end position="426"/>
    </location>
</feature>
<feature type="transmembrane region" description="Helical" evidence="6">
    <location>
        <begin position="66"/>
        <end position="89"/>
    </location>
</feature>
<feature type="domain" description="NFD4 C-terminal" evidence="8">
    <location>
        <begin position="289"/>
        <end position="505"/>
    </location>
</feature>
<comment type="similarity">
    <text evidence="5">Belongs to the major facilitator superfamily. Phosphate:H(+) symporter (TC 2.A.1.9) family.</text>
</comment>
<keyword evidence="2 6" id="KW-0812">Transmembrane</keyword>
<proteinExistence type="inferred from homology"/>
<reference evidence="9" key="2">
    <citation type="journal article" date="2024" name="Plant">
        <title>Genomic evolution and insights into agronomic trait innovations of Sesamum species.</title>
        <authorList>
            <person name="Miao H."/>
            <person name="Wang L."/>
            <person name="Qu L."/>
            <person name="Liu H."/>
            <person name="Sun Y."/>
            <person name="Le M."/>
            <person name="Wang Q."/>
            <person name="Wei S."/>
            <person name="Zheng Y."/>
            <person name="Lin W."/>
            <person name="Duan Y."/>
            <person name="Cao H."/>
            <person name="Xiong S."/>
            <person name="Wang X."/>
            <person name="Wei L."/>
            <person name="Li C."/>
            <person name="Ma Q."/>
            <person name="Ju M."/>
            <person name="Zhao R."/>
            <person name="Li G."/>
            <person name="Mu C."/>
            <person name="Tian Q."/>
            <person name="Mei H."/>
            <person name="Zhang T."/>
            <person name="Gao T."/>
            <person name="Zhang H."/>
        </authorList>
    </citation>
    <scope>NUCLEOTIDE SEQUENCE</scope>
    <source>
        <strain evidence="9">G02</strain>
    </source>
</reference>
<feature type="transmembrane region" description="Helical" evidence="6">
    <location>
        <begin position="377"/>
        <end position="394"/>
    </location>
</feature>
<feature type="domain" description="Nodulin-like" evidence="7">
    <location>
        <begin position="4"/>
        <end position="250"/>
    </location>
</feature>
<organism evidence="9">
    <name type="scientific">Sesamum radiatum</name>
    <name type="common">Black benniseed</name>
    <dbReference type="NCBI Taxonomy" id="300843"/>
    <lineage>
        <taxon>Eukaryota</taxon>
        <taxon>Viridiplantae</taxon>
        <taxon>Streptophyta</taxon>
        <taxon>Embryophyta</taxon>
        <taxon>Tracheophyta</taxon>
        <taxon>Spermatophyta</taxon>
        <taxon>Magnoliopsida</taxon>
        <taxon>eudicotyledons</taxon>
        <taxon>Gunneridae</taxon>
        <taxon>Pentapetalae</taxon>
        <taxon>asterids</taxon>
        <taxon>lamiids</taxon>
        <taxon>Lamiales</taxon>
        <taxon>Pedaliaceae</taxon>
        <taxon>Sesamum</taxon>
    </lineage>
</organism>
<reference evidence="9" key="1">
    <citation type="submission" date="2020-06" db="EMBL/GenBank/DDBJ databases">
        <authorList>
            <person name="Li T."/>
            <person name="Hu X."/>
            <person name="Zhang T."/>
            <person name="Song X."/>
            <person name="Zhang H."/>
            <person name="Dai N."/>
            <person name="Sheng W."/>
            <person name="Hou X."/>
            <person name="Wei L."/>
        </authorList>
    </citation>
    <scope>NUCLEOTIDE SEQUENCE</scope>
    <source>
        <strain evidence="9">G02</strain>
        <tissue evidence="9">Leaf</tissue>
    </source>
</reference>
<feature type="transmembrane region" description="Helical" evidence="6">
    <location>
        <begin position="101"/>
        <end position="123"/>
    </location>
</feature>
<evidence type="ECO:0000259" key="7">
    <source>
        <dbReference type="Pfam" id="PF06813"/>
    </source>
</evidence>
<evidence type="ECO:0000259" key="8">
    <source>
        <dbReference type="Pfam" id="PF23262"/>
    </source>
</evidence>
<evidence type="ECO:0000313" key="9">
    <source>
        <dbReference type="EMBL" id="KAL0435047.1"/>
    </source>
</evidence>
<evidence type="ECO:0000256" key="4">
    <source>
        <dbReference type="ARBA" id="ARBA00023136"/>
    </source>
</evidence>
<keyword evidence="4 6" id="KW-0472">Membrane</keyword>
<evidence type="ECO:0000256" key="2">
    <source>
        <dbReference type="ARBA" id="ARBA00022692"/>
    </source>
</evidence>
<evidence type="ECO:0000256" key="1">
    <source>
        <dbReference type="ARBA" id="ARBA00004141"/>
    </source>
</evidence>
<dbReference type="PANTHER" id="PTHR21576">
    <property type="entry name" value="UNCHARACTERIZED NODULIN-LIKE PROTEIN"/>
    <property type="match status" value="1"/>
</dbReference>
<feature type="transmembrane region" description="Helical" evidence="6">
    <location>
        <begin position="438"/>
        <end position="457"/>
    </location>
</feature>
<dbReference type="GO" id="GO:0016020">
    <property type="term" value="C:membrane"/>
    <property type="evidence" value="ECO:0007669"/>
    <property type="project" value="UniProtKB-SubCell"/>
</dbReference>
<evidence type="ECO:0000256" key="5">
    <source>
        <dbReference type="ARBA" id="ARBA00044504"/>
    </source>
</evidence>
<name>A0AAW2W446_SESRA</name>
<dbReference type="SUPFAM" id="SSF103473">
    <property type="entry name" value="MFS general substrate transporter"/>
    <property type="match status" value="1"/>
</dbReference>
<gene>
    <name evidence="9" type="ORF">Sradi_0212600</name>
</gene>
<keyword evidence="3 6" id="KW-1133">Transmembrane helix</keyword>
<comment type="subcellular location">
    <subcellularLocation>
        <location evidence="1">Membrane</location>
        <topology evidence="1">Multi-pass membrane protein</topology>
    </subcellularLocation>
</comment>
<dbReference type="EMBL" id="JACGWJ010000002">
    <property type="protein sequence ID" value="KAL0435047.1"/>
    <property type="molecule type" value="Genomic_DNA"/>
</dbReference>
<dbReference type="AlphaFoldDB" id="A0AAW2W446"/>
<protein>
    <submittedName>
        <fullName evidence="9">Protein NUCLEAR FUSION defective</fullName>
    </submittedName>
</protein>
<comment type="caution">
    <text evidence="9">The sequence shown here is derived from an EMBL/GenBank/DDBJ whole genome shotgun (WGS) entry which is preliminary data.</text>
</comment>
<feature type="transmembrane region" description="Helical" evidence="6">
    <location>
        <begin position="232"/>
        <end position="251"/>
    </location>
</feature>
<feature type="transmembrane region" description="Helical" evidence="6">
    <location>
        <begin position="198"/>
        <end position="220"/>
    </location>
</feature>
<feature type="transmembrane region" description="Helical" evidence="6">
    <location>
        <begin position="477"/>
        <end position="497"/>
    </location>
</feature>
<dbReference type="InterPro" id="IPR010658">
    <property type="entry name" value="Nodulin-like"/>
</dbReference>
<dbReference type="PANTHER" id="PTHR21576:SF11">
    <property type="entry name" value="MAJOR FACILITATOR SUPERFAMILY PROTEIN"/>
    <property type="match status" value="1"/>
</dbReference>
<dbReference type="InterPro" id="IPR056555">
    <property type="entry name" value="NFD4_C"/>
</dbReference>